<evidence type="ECO:0000313" key="4">
    <source>
        <dbReference type="Proteomes" id="UP000030475"/>
    </source>
</evidence>
<proteinExistence type="predicted"/>
<feature type="region of interest" description="Disordered" evidence="1">
    <location>
        <begin position="102"/>
        <end position="125"/>
    </location>
</feature>
<keyword evidence="2" id="KW-1133">Transmembrane helix</keyword>
<feature type="compositionally biased region" description="Basic and acidic residues" evidence="1">
    <location>
        <begin position="111"/>
        <end position="123"/>
    </location>
</feature>
<comment type="caution">
    <text evidence="3">The sequence shown here is derived from an EMBL/GenBank/DDBJ whole genome shotgun (WGS) entry which is preliminary data.</text>
</comment>
<sequence length="260" mass="29497">MLGCRTHRACINLRLSSDAPRNEICRWRTRRHSRHRVPDRKRCWIRSNSAFYLCVFGGVHIAFAKRGLSRRLRLPPACAGRRASLRANPVVARATRPLHSPFADPLVGERPSARHGDELDDRSGAVLGNRYGERMGGRFGRRVRGGQDRLRRLLRCCLRSLCRIAEPPREGCDRVAAVRNRQVGNARRCTRRCGRFGPRAQRRLLTSERKSPRCADRLGRLHTFVRNGRHGRALARSGDVLDGDGFGSRIVRCKARLSGL</sequence>
<name>A0AA40MCU3_BURPE</name>
<gene>
    <name evidence="3" type="ORF">Y036_1985</name>
</gene>
<evidence type="ECO:0000313" key="3">
    <source>
        <dbReference type="EMBL" id="KGX05734.1"/>
    </source>
</evidence>
<keyword evidence="2" id="KW-0812">Transmembrane</keyword>
<dbReference type="EMBL" id="JQIM01000010">
    <property type="protein sequence ID" value="KGX05734.1"/>
    <property type="molecule type" value="Genomic_DNA"/>
</dbReference>
<evidence type="ECO:0000256" key="2">
    <source>
        <dbReference type="SAM" id="Phobius"/>
    </source>
</evidence>
<reference evidence="3 4" key="1">
    <citation type="submission" date="2014-08" db="EMBL/GenBank/DDBJ databases">
        <authorList>
            <person name="Bunnell A."/>
            <person name="Chain P.S."/>
            <person name="Chertkov O."/>
            <person name="Currie B.J."/>
            <person name="Daligault H.E."/>
            <person name="Davenport K.W."/>
            <person name="Davis C."/>
            <person name="Gleasner C.D."/>
            <person name="Johnson S.L."/>
            <person name="Kaestli M."/>
            <person name="Koren S."/>
            <person name="Kunde Y.A."/>
            <person name="Mayo M."/>
            <person name="McMurry K.K."/>
            <person name="Price E.P."/>
            <person name="Reitenga K.G."/>
            <person name="Robison R."/>
            <person name="Rosovitz M.J."/>
            <person name="Sarovich D.S."/>
            <person name="Teshima H."/>
        </authorList>
    </citation>
    <scope>NUCLEOTIDE SEQUENCE [LARGE SCALE GENOMIC DNA]</scope>
    <source>
        <strain evidence="3 4">MSHR44</strain>
    </source>
</reference>
<protein>
    <submittedName>
        <fullName evidence="3">Uncharacterized protein</fullName>
    </submittedName>
</protein>
<dbReference type="AlphaFoldDB" id="A0AA40MCU3"/>
<dbReference type="Proteomes" id="UP000030475">
    <property type="component" value="Unassembled WGS sequence"/>
</dbReference>
<keyword evidence="2" id="KW-0472">Membrane</keyword>
<accession>A0AA40MCU3</accession>
<feature type="transmembrane region" description="Helical" evidence="2">
    <location>
        <begin position="43"/>
        <end position="63"/>
    </location>
</feature>
<organism evidence="3 4">
    <name type="scientific">Burkholderia pseudomallei</name>
    <name type="common">Pseudomonas pseudomallei</name>
    <dbReference type="NCBI Taxonomy" id="28450"/>
    <lineage>
        <taxon>Bacteria</taxon>
        <taxon>Pseudomonadati</taxon>
        <taxon>Pseudomonadota</taxon>
        <taxon>Betaproteobacteria</taxon>
        <taxon>Burkholderiales</taxon>
        <taxon>Burkholderiaceae</taxon>
        <taxon>Burkholderia</taxon>
        <taxon>pseudomallei group</taxon>
    </lineage>
</organism>
<evidence type="ECO:0000256" key="1">
    <source>
        <dbReference type="SAM" id="MobiDB-lite"/>
    </source>
</evidence>